<dbReference type="NCBIfam" id="TIGR02532">
    <property type="entry name" value="IV_pilin_GFxxxE"/>
    <property type="match status" value="1"/>
</dbReference>
<proteinExistence type="predicted"/>
<sequence>MARRDPSACCLTPCRCNPIIHSVVKTSAVGRGFTLVELLVVISVLGIILAFFVPPMVSRITTASRKTATQQEMNVLRDAIMGTPEVRVAGELVAVGFKQDVGRLPRHLIELATKNPFTGLYENIQYLGKESLPNWDPYLQRGWNGPYIREDGRLSYLYDAWGAPYRFLIDGSDTVGLESPGPDGLFWGQPGALVDDDIKVRF</sequence>
<evidence type="ECO:0000313" key="2">
    <source>
        <dbReference type="EMBL" id="HGK28279.1"/>
    </source>
</evidence>
<protein>
    <submittedName>
        <fullName evidence="2">Prepilin-type N-terminal cleavage/methylation domain-containing protein</fullName>
    </submittedName>
</protein>
<name>A0A7C4GIU8_UNCW3</name>
<dbReference type="AlphaFoldDB" id="A0A7C4GIU8"/>
<keyword evidence="1" id="KW-0472">Membrane</keyword>
<dbReference type="Gene3D" id="3.30.700.10">
    <property type="entry name" value="Glycoprotein, Type 4 Pilin"/>
    <property type="match status" value="2"/>
</dbReference>
<evidence type="ECO:0000256" key="1">
    <source>
        <dbReference type="SAM" id="Phobius"/>
    </source>
</evidence>
<dbReference type="PROSITE" id="PS00409">
    <property type="entry name" value="PROKAR_NTER_METHYL"/>
    <property type="match status" value="1"/>
</dbReference>
<accession>A0A7C4GIU8</accession>
<dbReference type="InterPro" id="IPR012902">
    <property type="entry name" value="N_methyl_site"/>
</dbReference>
<keyword evidence="1" id="KW-1133">Transmembrane helix</keyword>
<comment type="caution">
    <text evidence="2">The sequence shown here is derived from an EMBL/GenBank/DDBJ whole genome shotgun (WGS) entry which is preliminary data.</text>
</comment>
<feature type="transmembrane region" description="Helical" evidence="1">
    <location>
        <begin position="38"/>
        <end position="57"/>
    </location>
</feature>
<reference evidence="2" key="1">
    <citation type="journal article" date="2020" name="mSystems">
        <title>Genome- and Community-Level Interaction Insights into Carbon Utilization and Element Cycling Functions of Hydrothermarchaeota in Hydrothermal Sediment.</title>
        <authorList>
            <person name="Zhou Z."/>
            <person name="Liu Y."/>
            <person name="Xu W."/>
            <person name="Pan J."/>
            <person name="Luo Z.H."/>
            <person name="Li M."/>
        </authorList>
    </citation>
    <scope>NUCLEOTIDE SEQUENCE [LARGE SCALE GENOMIC DNA]</scope>
    <source>
        <strain evidence="2">SpSt-488</strain>
    </source>
</reference>
<gene>
    <name evidence="2" type="ORF">ENS41_04920</name>
</gene>
<dbReference type="Pfam" id="PF07963">
    <property type="entry name" value="N_methyl"/>
    <property type="match status" value="1"/>
</dbReference>
<dbReference type="InterPro" id="IPR045584">
    <property type="entry name" value="Pilin-like"/>
</dbReference>
<organism evidence="2">
    <name type="scientific">candidate division WOR-3 bacterium</name>
    <dbReference type="NCBI Taxonomy" id="2052148"/>
    <lineage>
        <taxon>Bacteria</taxon>
        <taxon>Bacteria division WOR-3</taxon>
    </lineage>
</organism>
<dbReference type="EMBL" id="DSUT01000100">
    <property type="protein sequence ID" value="HGK28279.1"/>
    <property type="molecule type" value="Genomic_DNA"/>
</dbReference>
<dbReference type="SUPFAM" id="SSF54523">
    <property type="entry name" value="Pili subunits"/>
    <property type="match status" value="1"/>
</dbReference>
<keyword evidence="1" id="KW-0812">Transmembrane</keyword>